<keyword evidence="2" id="KW-0479">Metal-binding</keyword>
<sequence length="212" mass="23584">MIHVKRFEFNYFSVNTYLLYDKTGEAVLIDCGCMNQREEEELKAFIDENKLTLKRLLCTHLHLDHVFGNSFITQTYGLEPEAHKADTELLPSAEEQAKAFGLSMKGKSGQVNHFITVGEAIHFGESTLTSLHVPGHSPGSLVFYSEESNLAITGDTLFAGSIGRTDLWAGNQEILIAAIRNKLLALPDSTIIYPGHGPESSIREEKLENPYI</sequence>
<dbReference type="SUPFAM" id="SSF56281">
    <property type="entry name" value="Metallo-hydrolase/oxidoreductase"/>
    <property type="match status" value="1"/>
</dbReference>
<dbReference type="InterPro" id="IPR051453">
    <property type="entry name" value="MBL_Glyoxalase_II"/>
</dbReference>
<evidence type="ECO:0000256" key="3">
    <source>
        <dbReference type="ARBA" id="ARBA00022801"/>
    </source>
</evidence>
<keyword evidence="4" id="KW-0862">Zinc</keyword>
<dbReference type="CDD" id="cd06262">
    <property type="entry name" value="metallo-hydrolase-like_MBL-fold"/>
    <property type="match status" value="1"/>
</dbReference>
<dbReference type="InterPro" id="IPR036866">
    <property type="entry name" value="RibonucZ/Hydroxyglut_hydro"/>
</dbReference>
<dbReference type="Proteomes" id="UP000190852">
    <property type="component" value="Unassembled WGS sequence"/>
</dbReference>
<dbReference type="AlphaFoldDB" id="A0A1T5EBC8"/>
<dbReference type="Gene3D" id="3.60.15.10">
    <property type="entry name" value="Ribonuclease Z/Hydroxyacylglutathione hydrolase-like"/>
    <property type="match status" value="1"/>
</dbReference>
<dbReference type="SMART" id="SM00849">
    <property type="entry name" value="Lactamase_B"/>
    <property type="match status" value="1"/>
</dbReference>
<dbReference type="GO" id="GO:0046872">
    <property type="term" value="F:metal ion binding"/>
    <property type="evidence" value="ECO:0007669"/>
    <property type="project" value="UniProtKB-KW"/>
</dbReference>
<evidence type="ECO:0000256" key="1">
    <source>
        <dbReference type="ARBA" id="ARBA00001947"/>
    </source>
</evidence>
<comment type="cofactor">
    <cofactor evidence="1">
        <name>Zn(2+)</name>
        <dbReference type="ChEBI" id="CHEBI:29105"/>
    </cofactor>
</comment>
<dbReference type="InterPro" id="IPR001279">
    <property type="entry name" value="Metallo-B-lactamas"/>
</dbReference>
<dbReference type="EMBL" id="FUYQ01000025">
    <property type="protein sequence ID" value="SKB81284.1"/>
    <property type="molecule type" value="Genomic_DNA"/>
</dbReference>
<evidence type="ECO:0000256" key="2">
    <source>
        <dbReference type="ARBA" id="ARBA00022723"/>
    </source>
</evidence>
<dbReference type="GO" id="GO:0016787">
    <property type="term" value="F:hydrolase activity"/>
    <property type="evidence" value="ECO:0007669"/>
    <property type="project" value="UniProtKB-KW"/>
</dbReference>
<proteinExistence type="predicted"/>
<dbReference type="PANTHER" id="PTHR46233">
    <property type="entry name" value="HYDROXYACYLGLUTATHIONE HYDROLASE GLOC"/>
    <property type="match status" value="1"/>
</dbReference>
<evidence type="ECO:0000313" key="6">
    <source>
        <dbReference type="EMBL" id="SKB81284.1"/>
    </source>
</evidence>
<dbReference type="Pfam" id="PF00753">
    <property type="entry name" value="Lactamase_B"/>
    <property type="match status" value="1"/>
</dbReference>
<keyword evidence="3" id="KW-0378">Hydrolase</keyword>
<name>A0A1T5EBC8_9BACT</name>
<evidence type="ECO:0000256" key="4">
    <source>
        <dbReference type="ARBA" id="ARBA00022833"/>
    </source>
</evidence>
<gene>
    <name evidence="6" type="ORF">SAMN05660349_02878</name>
</gene>
<dbReference type="PANTHER" id="PTHR46233:SF3">
    <property type="entry name" value="HYDROXYACYLGLUTATHIONE HYDROLASE GLOC"/>
    <property type="match status" value="1"/>
</dbReference>
<feature type="domain" description="Metallo-beta-lactamase" evidence="5">
    <location>
        <begin position="13"/>
        <end position="196"/>
    </location>
</feature>
<dbReference type="RefSeq" id="WP_079684292.1">
    <property type="nucleotide sequence ID" value="NZ_FUYQ01000025.1"/>
</dbReference>
<evidence type="ECO:0000259" key="5">
    <source>
        <dbReference type="SMART" id="SM00849"/>
    </source>
</evidence>
<keyword evidence="7" id="KW-1185">Reference proteome</keyword>
<evidence type="ECO:0000313" key="7">
    <source>
        <dbReference type="Proteomes" id="UP000190852"/>
    </source>
</evidence>
<protein>
    <submittedName>
        <fullName evidence="6">Glyoxylase, beta-lactamase superfamily II</fullName>
    </submittedName>
</protein>
<organism evidence="6 7">
    <name type="scientific">Parabacteroides chartae</name>
    <dbReference type="NCBI Taxonomy" id="1037355"/>
    <lineage>
        <taxon>Bacteria</taxon>
        <taxon>Pseudomonadati</taxon>
        <taxon>Bacteroidota</taxon>
        <taxon>Bacteroidia</taxon>
        <taxon>Bacteroidales</taxon>
        <taxon>Tannerellaceae</taxon>
        <taxon>Parabacteroides</taxon>
    </lineage>
</organism>
<accession>A0A1T5EBC8</accession>
<reference evidence="7" key="1">
    <citation type="submission" date="2017-02" db="EMBL/GenBank/DDBJ databases">
        <authorList>
            <person name="Varghese N."/>
            <person name="Submissions S."/>
        </authorList>
    </citation>
    <scope>NUCLEOTIDE SEQUENCE [LARGE SCALE GENOMIC DNA]</scope>
    <source>
        <strain evidence="7">DSM 24967</strain>
    </source>
</reference>